<protein>
    <submittedName>
        <fullName evidence="2">C2H2-type domain-containing protein</fullName>
    </submittedName>
</protein>
<proteinExistence type="predicted"/>
<dbReference type="WBParaSite" id="RSKR_0000225300.1">
    <property type="protein sequence ID" value="RSKR_0000225300.1"/>
    <property type="gene ID" value="RSKR_0000225300"/>
</dbReference>
<sequence>MDSMETFRSHVKLIHLNGTRMVGCGESLNNEIEMKARQNLKQISTPSNSLKCSVCDLMCLTQNDLDEHRLTHCKIIKSNKCGICQQNIKSKSEFLTHSRTHNYDSAQLNCIICWQSVRFEKQLEMHAEFHLSEENNETKLDSFFSIIKEAEEIQNQVSLNDEKESKGCESPKEVEVASSVPSFLKKLNEDISLEPGLNDINEFKCPTCLKQFTSLCALQGHSHIHLRNSRNYKCDICSVSFATKPKLTSHTKRHLCRKEIKCQICDKKFVRPDYLKIHMKEHELKLMTK</sequence>
<dbReference type="Proteomes" id="UP000095286">
    <property type="component" value="Unplaced"/>
</dbReference>
<reference evidence="2" key="1">
    <citation type="submission" date="2016-11" db="UniProtKB">
        <authorList>
            <consortium name="WormBaseParasite"/>
        </authorList>
    </citation>
    <scope>IDENTIFICATION</scope>
    <source>
        <strain evidence="2">KR3021</strain>
    </source>
</reference>
<evidence type="ECO:0000313" key="1">
    <source>
        <dbReference type="Proteomes" id="UP000095286"/>
    </source>
</evidence>
<name>A0AC35TMI3_9BILA</name>
<organism evidence="1 2">
    <name type="scientific">Rhabditophanes sp. KR3021</name>
    <dbReference type="NCBI Taxonomy" id="114890"/>
    <lineage>
        <taxon>Eukaryota</taxon>
        <taxon>Metazoa</taxon>
        <taxon>Ecdysozoa</taxon>
        <taxon>Nematoda</taxon>
        <taxon>Chromadorea</taxon>
        <taxon>Rhabditida</taxon>
        <taxon>Tylenchina</taxon>
        <taxon>Panagrolaimomorpha</taxon>
        <taxon>Strongyloidoidea</taxon>
        <taxon>Alloionematidae</taxon>
        <taxon>Rhabditophanes</taxon>
    </lineage>
</organism>
<accession>A0AC35TMI3</accession>
<evidence type="ECO:0000313" key="2">
    <source>
        <dbReference type="WBParaSite" id="RSKR_0000225300.1"/>
    </source>
</evidence>